<feature type="chain" id="PRO_5007286525" evidence="2">
    <location>
        <begin position="21"/>
        <end position="195"/>
    </location>
</feature>
<feature type="signal peptide" evidence="2">
    <location>
        <begin position="1"/>
        <end position="20"/>
    </location>
</feature>
<reference evidence="3" key="1">
    <citation type="journal article" date="2016" name="Ticks Tick Borne Dis.">
        <title>De novo assembly and annotation of the salivary gland transcriptome of Rhipicephalus appendiculatus male and female ticks during blood feeding.</title>
        <authorList>
            <person name="de Castro M.H."/>
            <person name="de Klerk D."/>
            <person name="Pienaar R."/>
            <person name="Latif A.A."/>
            <person name="Rees D.J."/>
            <person name="Mans B.J."/>
        </authorList>
    </citation>
    <scope>NUCLEOTIDE SEQUENCE</scope>
    <source>
        <tissue evidence="3">Salivary glands</tissue>
    </source>
</reference>
<feature type="region of interest" description="Disordered" evidence="1">
    <location>
        <begin position="86"/>
        <end position="122"/>
    </location>
</feature>
<evidence type="ECO:0000313" key="3">
    <source>
        <dbReference type="EMBL" id="JAP85263.1"/>
    </source>
</evidence>
<feature type="compositionally biased region" description="Low complexity" evidence="1">
    <location>
        <begin position="86"/>
        <end position="102"/>
    </location>
</feature>
<dbReference type="EMBL" id="GEDV01003294">
    <property type="protein sequence ID" value="JAP85263.1"/>
    <property type="molecule type" value="Transcribed_RNA"/>
</dbReference>
<sequence>MYILCNWSFLLLLTCPCCLANVCGRGCLTVWCPEVTEPEFNSHIDPSVADPDDPYPCAKLWCPSVRQVTFNRYICHLLQDPDLLPTTTTTTTTTTEEPTTAPDAPPEEDKAGVGSSGKPNIPTNHEEISVGIRFPFIGYSSPDCWTKDGKKKKPDGTRCLVTPNREQLRYGNPCYHGICKNGRCTNSIYSKCATA</sequence>
<accession>A0A131Z1H6</accession>
<evidence type="ECO:0000256" key="1">
    <source>
        <dbReference type="SAM" id="MobiDB-lite"/>
    </source>
</evidence>
<evidence type="ECO:0000256" key="2">
    <source>
        <dbReference type="SAM" id="SignalP"/>
    </source>
</evidence>
<protein>
    <submittedName>
        <fullName evidence="3">Basic tail secreted protein</fullName>
    </submittedName>
</protein>
<dbReference type="AlphaFoldDB" id="A0A131Z1H6"/>
<keyword evidence="2" id="KW-0732">Signal</keyword>
<organism evidence="3">
    <name type="scientific">Rhipicephalus appendiculatus</name>
    <name type="common">Brown ear tick</name>
    <dbReference type="NCBI Taxonomy" id="34631"/>
    <lineage>
        <taxon>Eukaryota</taxon>
        <taxon>Metazoa</taxon>
        <taxon>Ecdysozoa</taxon>
        <taxon>Arthropoda</taxon>
        <taxon>Chelicerata</taxon>
        <taxon>Arachnida</taxon>
        <taxon>Acari</taxon>
        <taxon>Parasitiformes</taxon>
        <taxon>Ixodida</taxon>
        <taxon>Ixodoidea</taxon>
        <taxon>Ixodidae</taxon>
        <taxon>Rhipicephalinae</taxon>
        <taxon>Rhipicephalus</taxon>
        <taxon>Rhipicephalus</taxon>
    </lineage>
</organism>
<proteinExistence type="predicted"/>
<name>A0A131Z1H6_RHIAP</name>